<dbReference type="EMBL" id="JAHJDP010000023">
    <property type="protein sequence ID" value="MBU2689998.1"/>
    <property type="molecule type" value="Genomic_DNA"/>
</dbReference>
<dbReference type="InterPro" id="IPR011659">
    <property type="entry name" value="WD40"/>
</dbReference>
<evidence type="ECO:0000313" key="3">
    <source>
        <dbReference type="Proteomes" id="UP000777784"/>
    </source>
</evidence>
<dbReference type="Proteomes" id="UP000777784">
    <property type="component" value="Unassembled WGS sequence"/>
</dbReference>
<dbReference type="PANTHER" id="PTHR36842">
    <property type="entry name" value="PROTEIN TOLB HOMOLOG"/>
    <property type="match status" value="1"/>
</dbReference>
<dbReference type="InterPro" id="IPR011042">
    <property type="entry name" value="6-blade_b-propeller_TolB-like"/>
</dbReference>
<comment type="caution">
    <text evidence="2">The sequence shown here is derived from an EMBL/GenBank/DDBJ whole genome shotgun (WGS) entry which is preliminary data.</text>
</comment>
<protein>
    <submittedName>
        <fullName evidence="2">DPP IV N-terminal domain-containing protein</fullName>
    </submittedName>
</protein>
<dbReference type="Pfam" id="PF07676">
    <property type="entry name" value="PD40"/>
    <property type="match status" value="6"/>
</dbReference>
<evidence type="ECO:0000256" key="1">
    <source>
        <dbReference type="ARBA" id="ARBA00009820"/>
    </source>
</evidence>
<comment type="similarity">
    <text evidence="1">Belongs to the TolB family.</text>
</comment>
<reference evidence="2" key="1">
    <citation type="submission" date="2021-05" db="EMBL/GenBank/DDBJ databases">
        <title>Energy efficiency and biological interactions define the core microbiome of deep oligotrophic groundwater.</title>
        <authorList>
            <person name="Mehrshad M."/>
            <person name="Lopez-Fernandez M."/>
            <person name="Bell E."/>
            <person name="Bernier-Latmani R."/>
            <person name="Bertilsson S."/>
            <person name="Dopson M."/>
        </authorList>
    </citation>
    <scope>NUCLEOTIDE SEQUENCE</scope>
    <source>
        <strain evidence="2">Modern_marine.mb.64</strain>
    </source>
</reference>
<evidence type="ECO:0000313" key="2">
    <source>
        <dbReference type="EMBL" id="MBU2689998.1"/>
    </source>
</evidence>
<accession>A0A948RUV7</accession>
<dbReference type="PANTHER" id="PTHR36842:SF1">
    <property type="entry name" value="PROTEIN TOLB"/>
    <property type="match status" value="1"/>
</dbReference>
<organism evidence="2 3">
    <name type="scientific">Eiseniibacteriota bacterium</name>
    <dbReference type="NCBI Taxonomy" id="2212470"/>
    <lineage>
        <taxon>Bacteria</taxon>
        <taxon>Candidatus Eiseniibacteriota</taxon>
    </lineage>
</organism>
<gene>
    <name evidence="2" type="ORF">KJ970_03660</name>
</gene>
<proteinExistence type="inferred from homology"/>
<sequence>MRYSTSPLTEEIWSDGAQVVDRKPKEGGSLEIEVLYRLPADTTLFFALKTSDEVPNWSGISNVVEIRTRLPRLIRVTTSDRDDGSPTWSPDNTRIAYARGSTPEGFGRLNIFVVPSGGGDETWLTGEPWDDSMPSWSPTGERIAFYSGRVSGYNGTNIVNVETRELGHITTDPPADSRIAWSPDGTKIAYSGRDPGNGSGIWVVSAEGGRATRITPDPSNTYGFVLAWSPDGEMIAYSSPGDEEDGDRDIWVIPAAGGQPRRIAYYVGDEVQPTWSPDGKWIAYTRVLGGNYDIWMIAVDGGQAVRLTTDPAQDVQPAWSPDGSRIAFSSNRSGNSNIWTLQVDPLRTDER</sequence>
<name>A0A948RUV7_UNCEI</name>
<dbReference type="SUPFAM" id="SSF82171">
    <property type="entry name" value="DPP6 N-terminal domain-like"/>
    <property type="match status" value="1"/>
</dbReference>
<dbReference type="Gene3D" id="2.120.10.30">
    <property type="entry name" value="TolB, C-terminal domain"/>
    <property type="match status" value="3"/>
</dbReference>
<dbReference type="AlphaFoldDB" id="A0A948RUV7"/>